<dbReference type="VEuPathDB" id="VectorBase:ASTE009106"/>
<dbReference type="STRING" id="30069.A0A182YQV6"/>
<organism evidence="3 4">
    <name type="scientific">Anopheles stephensi</name>
    <name type="common">Indo-Pakistan malaria mosquito</name>
    <dbReference type="NCBI Taxonomy" id="30069"/>
    <lineage>
        <taxon>Eukaryota</taxon>
        <taxon>Metazoa</taxon>
        <taxon>Ecdysozoa</taxon>
        <taxon>Arthropoda</taxon>
        <taxon>Hexapoda</taxon>
        <taxon>Insecta</taxon>
        <taxon>Pterygota</taxon>
        <taxon>Neoptera</taxon>
        <taxon>Endopterygota</taxon>
        <taxon>Diptera</taxon>
        <taxon>Nematocera</taxon>
        <taxon>Culicoidea</taxon>
        <taxon>Culicidae</taxon>
        <taxon>Anophelinae</taxon>
        <taxon>Anopheles</taxon>
    </lineage>
</organism>
<dbReference type="AlphaFoldDB" id="A0A182YQV6"/>
<evidence type="ECO:0000259" key="1">
    <source>
        <dbReference type="Pfam" id="PF08445"/>
    </source>
</evidence>
<evidence type="ECO:0000259" key="2">
    <source>
        <dbReference type="Pfam" id="PF18713"/>
    </source>
</evidence>
<dbReference type="InterPro" id="IPR013653">
    <property type="entry name" value="GCN5-like_dom"/>
</dbReference>
<dbReference type="Gene3D" id="3.40.630.30">
    <property type="match status" value="2"/>
</dbReference>
<protein>
    <recommendedName>
        <fullName evidence="5">N-acetyltransferase domain-containing protein</fullName>
    </recommendedName>
</protein>
<dbReference type="Proteomes" id="UP000076408">
    <property type="component" value="Unassembled WGS sequence"/>
</dbReference>
<dbReference type="SUPFAM" id="SSF55729">
    <property type="entry name" value="Acyl-CoA N-acyltransferases (Nat)"/>
    <property type="match status" value="1"/>
</dbReference>
<dbReference type="Pfam" id="PF18713">
    <property type="entry name" value="DUF5645"/>
    <property type="match status" value="1"/>
</dbReference>
<evidence type="ECO:0000313" key="3">
    <source>
        <dbReference type="EnsemblMetazoa" id="ASTEI10842-PA"/>
    </source>
</evidence>
<reference evidence="3" key="2">
    <citation type="submission" date="2020-05" db="UniProtKB">
        <authorList>
            <consortium name="EnsemblMetazoa"/>
        </authorList>
    </citation>
    <scope>IDENTIFICATION</scope>
    <source>
        <strain evidence="3">Indian</strain>
    </source>
</reference>
<dbReference type="InterPro" id="IPR053225">
    <property type="entry name" value="Acyl-CoA_N-acyltransferase"/>
</dbReference>
<name>A0A182YQV6_ANOST</name>
<evidence type="ECO:0008006" key="5">
    <source>
        <dbReference type="Google" id="ProtNLM"/>
    </source>
</evidence>
<dbReference type="InterPro" id="IPR041506">
    <property type="entry name" value="DUF5645"/>
</dbReference>
<dbReference type="GO" id="GO:0016747">
    <property type="term" value="F:acyltransferase activity, transferring groups other than amino-acyl groups"/>
    <property type="evidence" value="ECO:0007669"/>
    <property type="project" value="InterPro"/>
</dbReference>
<dbReference type="Pfam" id="PF08445">
    <property type="entry name" value="FR47"/>
    <property type="match status" value="1"/>
</dbReference>
<sequence>MEPLRPASEEEIRQLIRIYEQGLPDSIQFVALLQNILRINAKLHGTDLEQVSHRFQKTVYVPSGESENRYATFVAISREEDLFVLMHSLQSPPVELSNAVLNTKYIKCDLKPVFTIGAHLAIRDSLSQLMEQRGLSLDSWSDCLNYWMPREEAAKLSYVVPSEVQLKPLAKEHARILNECWPYRYKTSQLYMESAIEHSIGLGLFDKRSGELVAWVFMNDHDAAFFTFPGTCTLFPIATIEDMEVTLAKALTRHIAVEYKQHVHTFIAESNERSIRLFEKIGFVAVSHTQWLVTN</sequence>
<dbReference type="InterPro" id="IPR016181">
    <property type="entry name" value="Acyl_CoA_acyltransferase"/>
</dbReference>
<keyword evidence="4" id="KW-1185">Reference proteome</keyword>
<proteinExistence type="predicted"/>
<dbReference type="PANTHER" id="PTHR20958">
    <property type="entry name" value="GLYCINE N-ACYLTRANSFERASE-LIKE PROTEIN"/>
    <property type="match status" value="1"/>
</dbReference>
<dbReference type="OMA" id="IWPNKGE"/>
<reference evidence="4" key="1">
    <citation type="journal article" date="2014" name="Genome Biol.">
        <title>Genome analysis of a major urban malaria vector mosquito, Anopheles stephensi.</title>
        <authorList>
            <person name="Jiang X."/>
            <person name="Peery A."/>
            <person name="Hall A.B."/>
            <person name="Sharma A."/>
            <person name="Chen X.G."/>
            <person name="Waterhouse R.M."/>
            <person name="Komissarov A."/>
            <person name="Riehle M.M."/>
            <person name="Shouche Y."/>
            <person name="Sharakhova M.V."/>
            <person name="Lawson D."/>
            <person name="Pakpour N."/>
            <person name="Arensburger P."/>
            <person name="Davidson V.L."/>
            <person name="Eiglmeier K."/>
            <person name="Emrich S."/>
            <person name="George P."/>
            <person name="Kennedy R.C."/>
            <person name="Mane S.P."/>
            <person name="Maslen G."/>
            <person name="Oringanje C."/>
            <person name="Qi Y."/>
            <person name="Settlage R."/>
            <person name="Tojo M."/>
            <person name="Tubio J.M."/>
            <person name="Unger M.F."/>
            <person name="Wang B."/>
            <person name="Vernick K.D."/>
            <person name="Ribeiro J.M."/>
            <person name="James A.A."/>
            <person name="Michel K."/>
            <person name="Riehle M.A."/>
            <person name="Luckhart S."/>
            <person name="Sharakhov I.V."/>
            <person name="Tu Z."/>
        </authorList>
    </citation>
    <scope>NUCLEOTIDE SEQUENCE [LARGE SCALE GENOMIC DNA]</scope>
    <source>
        <strain evidence="4">Indian</strain>
    </source>
</reference>
<dbReference type="EnsemblMetazoa" id="ASTEI10842-RA">
    <property type="protein sequence ID" value="ASTEI10842-PA"/>
    <property type="gene ID" value="ASTEI10842"/>
</dbReference>
<feature type="domain" description="GCN5-related N-acetyltransferase Rv2170-like" evidence="1">
    <location>
        <begin position="202"/>
        <end position="292"/>
    </location>
</feature>
<dbReference type="VEuPathDB" id="VectorBase:ASTEI10842"/>
<evidence type="ECO:0000313" key="4">
    <source>
        <dbReference type="Proteomes" id="UP000076408"/>
    </source>
</evidence>
<dbReference type="VEuPathDB" id="VectorBase:ASTEI20_046080"/>
<feature type="domain" description="DUF5645" evidence="2">
    <location>
        <begin position="3"/>
        <end position="128"/>
    </location>
</feature>
<dbReference type="PANTHER" id="PTHR20958:SF6">
    <property type="entry name" value="GLYCINE N-ACYLTRANSFERASE-LIKE PROTEIN"/>
    <property type="match status" value="1"/>
</dbReference>
<accession>A0A182YQV6</accession>